<feature type="region of interest" description="Disordered" evidence="1">
    <location>
        <begin position="122"/>
        <end position="160"/>
    </location>
</feature>
<organism evidence="2 3">
    <name type="scientific">Pleuronectes platessa</name>
    <name type="common">European plaice</name>
    <dbReference type="NCBI Taxonomy" id="8262"/>
    <lineage>
        <taxon>Eukaryota</taxon>
        <taxon>Metazoa</taxon>
        <taxon>Chordata</taxon>
        <taxon>Craniata</taxon>
        <taxon>Vertebrata</taxon>
        <taxon>Euteleostomi</taxon>
        <taxon>Actinopterygii</taxon>
        <taxon>Neopterygii</taxon>
        <taxon>Teleostei</taxon>
        <taxon>Neoteleostei</taxon>
        <taxon>Acanthomorphata</taxon>
        <taxon>Carangaria</taxon>
        <taxon>Pleuronectiformes</taxon>
        <taxon>Pleuronectoidei</taxon>
        <taxon>Pleuronectidae</taxon>
        <taxon>Pleuronectes</taxon>
    </lineage>
</organism>
<reference evidence="2" key="1">
    <citation type="submission" date="2020-03" db="EMBL/GenBank/DDBJ databases">
        <authorList>
            <person name="Weist P."/>
        </authorList>
    </citation>
    <scope>NUCLEOTIDE SEQUENCE</scope>
</reference>
<dbReference type="Proteomes" id="UP001153269">
    <property type="component" value="Unassembled WGS sequence"/>
</dbReference>
<accession>A0A9N7USW3</accession>
<proteinExistence type="predicted"/>
<name>A0A9N7USW3_PLEPL</name>
<evidence type="ECO:0000313" key="2">
    <source>
        <dbReference type="EMBL" id="CAB1438516.1"/>
    </source>
</evidence>
<dbReference type="EMBL" id="CADEAL010002171">
    <property type="protein sequence ID" value="CAB1438516.1"/>
    <property type="molecule type" value="Genomic_DNA"/>
</dbReference>
<comment type="caution">
    <text evidence="2">The sequence shown here is derived from an EMBL/GenBank/DDBJ whole genome shotgun (WGS) entry which is preliminary data.</text>
</comment>
<protein>
    <submittedName>
        <fullName evidence="2">Uncharacterized protein</fullName>
    </submittedName>
</protein>
<keyword evidence="3" id="KW-1185">Reference proteome</keyword>
<sequence>MIYFCSPFITLHHDAGSYLMSRATFAWSGALPAQLPEERTESVNPPGFDSGRLLHSQTDSLSSNFSLSLSSQLCPSFIIPLFLSFSVSSLQPPALHPPLARSLHPFNIIGIAGVLPAEYAKTASTKQRESRGGRKRGRSELWIETKRCKESEGRTGKQRN</sequence>
<evidence type="ECO:0000313" key="3">
    <source>
        <dbReference type="Proteomes" id="UP001153269"/>
    </source>
</evidence>
<dbReference type="AlphaFoldDB" id="A0A9N7USW3"/>
<gene>
    <name evidence="2" type="ORF">PLEPLA_LOCUS26427</name>
</gene>
<evidence type="ECO:0000256" key="1">
    <source>
        <dbReference type="SAM" id="MobiDB-lite"/>
    </source>
</evidence>
<feature type="compositionally biased region" description="Basic and acidic residues" evidence="1">
    <location>
        <begin position="126"/>
        <end position="160"/>
    </location>
</feature>